<sequence>MSSVADIVMAIGHREFAEALGVKPSAVSNMKSSNRIPAKKYLLVCQLCGQHELSPPDCQLFTFDPGGEEPAEFLDTSEAEAS</sequence>
<accession>A0A1H9PQN9</accession>
<gene>
    <name evidence="1" type="ORF">SAMN04490244_101291</name>
</gene>
<protein>
    <submittedName>
        <fullName evidence="1">Uncharacterized protein</fullName>
    </submittedName>
</protein>
<dbReference type="AlphaFoldDB" id="A0A1H9PQN9"/>
<dbReference type="Proteomes" id="UP000198885">
    <property type="component" value="Unassembled WGS sequence"/>
</dbReference>
<dbReference type="EMBL" id="FOGU01000001">
    <property type="protein sequence ID" value="SER50514.1"/>
    <property type="molecule type" value="Genomic_DNA"/>
</dbReference>
<proteinExistence type="predicted"/>
<dbReference type="STRING" id="641238.SAMN04490244_101291"/>
<keyword evidence="2" id="KW-1185">Reference proteome</keyword>
<dbReference type="Gene3D" id="1.10.260.40">
    <property type="entry name" value="lambda repressor-like DNA-binding domains"/>
    <property type="match status" value="1"/>
</dbReference>
<reference evidence="1 2" key="1">
    <citation type="submission" date="2016-10" db="EMBL/GenBank/DDBJ databases">
        <authorList>
            <person name="de Groot N.N."/>
        </authorList>
    </citation>
    <scope>NUCLEOTIDE SEQUENCE [LARGE SCALE GENOMIC DNA]</scope>
    <source>
        <strain evidence="1 2">DSM 23042</strain>
    </source>
</reference>
<organism evidence="1 2">
    <name type="scientific">Tranquillimonas rosea</name>
    <dbReference type="NCBI Taxonomy" id="641238"/>
    <lineage>
        <taxon>Bacteria</taxon>
        <taxon>Pseudomonadati</taxon>
        <taxon>Pseudomonadota</taxon>
        <taxon>Alphaproteobacteria</taxon>
        <taxon>Rhodobacterales</taxon>
        <taxon>Roseobacteraceae</taxon>
        <taxon>Tranquillimonas</taxon>
    </lineage>
</organism>
<dbReference type="GO" id="GO:0003677">
    <property type="term" value="F:DNA binding"/>
    <property type="evidence" value="ECO:0007669"/>
    <property type="project" value="InterPro"/>
</dbReference>
<evidence type="ECO:0000313" key="1">
    <source>
        <dbReference type="EMBL" id="SER50514.1"/>
    </source>
</evidence>
<dbReference type="InterPro" id="IPR010982">
    <property type="entry name" value="Lambda_DNA-bd_dom_sf"/>
</dbReference>
<name>A0A1H9PQN9_9RHOB</name>
<evidence type="ECO:0000313" key="2">
    <source>
        <dbReference type="Proteomes" id="UP000198885"/>
    </source>
</evidence>